<dbReference type="RefSeq" id="WP_210661482.1">
    <property type="nucleotide sequence ID" value="NZ_JAGKQQ010000001.1"/>
</dbReference>
<gene>
    <name evidence="2" type="ORF">J8F10_34080</name>
</gene>
<comment type="caution">
    <text evidence="2">The sequence shown here is derived from an EMBL/GenBank/DDBJ whole genome shotgun (WGS) entry which is preliminary data.</text>
</comment>
<name>A0ABS5C2T3_9BACT</name>
<dbReference type="EMBL" id="JAGKQQ010000001">
    <property type="protein sequence ID" value="MBP3960284.1"/>
    <property type="molecule type" value="Genomic_DNA"/>
</dbReference>
<accession>A0ABS5C2T3</accession>
<proteinExistence type="predicted"/>
<dbReference type="Proteomes" id="UP000676565">
    <property type="component" value="Unassembled WGS sequence"/>
</dbReference>
<keyword evidence="3" id="KW-1185">Reference proteome</keyword>
<organism evidence="2 3">
    <name type="scientific">Gemmata palustris</name>
    <dbReference type="NCBI Taxonomy" id="2822762"/>
    <lineage>
        <taxon>Bacteria</taxon>
        <taxon>Pseudomonadati</taxon>
        <taxon>Planctomycetota</taxon>
        <taxon>Planctomycetia</taxon>
        <taxon>Gemmatales</taxon>
        <taxon>Gemmataceae</taxon>
        <taxon>Gemmata</taxon>
    </lineage>
</organism>
<keyword evidence="1" id="KW-0732">Signal</keyword>
<sequence>MNRLLTFAAFAALVVSSFPSTPGCAEEPKPTPTVDLSSSVADIDQLKVIPGTSVILSQKEWERLAAAWGIKDPPKVDFTKELLLVGTWRGSSFKFLSDVKDGDLTTELVGDKEMNPGFRFKVVSLNRNGIKSFQGKALPSE</sequence>
<feature type="chain" id="PRO_5045049368" evidence="1">
    <location>
        <begin position="26"/>
        <end position="141"/>
    </location>
</feature>
<protein>
    <submittedName>
        <fullName evidence="2">Uncharacterized protein</fullName>
    </submittedName>
</protein>
<reference evidence="2 3" key="1">
    <citation type="submission" date="2021-04" db="EMBL/GenBank/DDBJ databases">
        <authorList>
            <person name="Ivanova A."/>
        </authorList>
    </citation>
    <scope>NUCLEOTIDE SEQUENCE [LARGE SCALE GENOMIC DNA]</scope>
    <source>
        <strain evidence="2 3">G18</strain>
    </source>
</reference>
<evidence type="ECO:0000313" key="3">
    <source>
        <dbReference type="Proteomes" id="UP000676565"/>
    </source>
</evidence>
<feature type="signal peptide" evidence="1">
    <location>
        <begin position="1"/>
        <end position="25"/>
    </location>
</feature>
<evidence type="ECO:0000256" key="1">
    <source>
        <dbReference type="SAM" id="SignalP"/>
    </source>
</evidence>
<evidence type="ECO:0000313" key="2">
    <source>
        <dbReference type="EMBL" id="MBP3960284.1"/>
    </source>
</evidence>